<reference evidence="6 7" key="1">
    <citation type="journal article" date="2023" name="Nat. Commun.">
        <title>Origin of minicircular mitochondrial genomes in red algae.</title>
        <authorList>
            <person name="Lee Y."/>
            <person name="Cho C.H."/>
            <person name="Lee Y.M."/>
            <person name="Park S.I."/>
            <person name="Yang J.H."/>
            <person name="West J.A."/>
            <person name="Bhattacharya D."/>
            <person name="Yoon H.S."/>
        </authorList>
    </citation>
    <scope>NUCLEOTIDE SEQUENCE [LARGE SCALE GENOMIC DNA]</scope>
    <source>
        <strain evidence="6 7">CCMP1338</strain>
        <tissue evidence="6">Whole cell</tissue>
    </source>
</reference>
<evidence type="ECO:0000256" key="5">
    <source>
        <dbReference type="SAM" id="MobiDB-lite"/>
    </source>
</evidence>
<proteinExistence type="inferred from homology"/>
<keyword evidence="1 4" id="KW-0963">Cytoplasm</keyword>
<evidence type="ECO:0000256" key="3">
    <source>
        <dbReference type="ARBA" id="ARBA00023242"/>
    </source>
</evidence>
<evidence type="ECO:0000313" key="6">
    <source>
        <dbReference type="EMBL" id="KAJ8906464.1"/>
    </source>
</evidence>
<dbReference type="InterPro" id="IPR023333">
    <property type="entry name" value="Proteasome_suB-type"/>
</dbReference>
<dbReference type="PANTHER" id="PTHR32194">
    <property type="entry name" value="METALLOPROTEASE TLDD"/>
    <property type="match status" value="1"/>
</dbReference>
<comment type="subunit">
    <text evidence="4">Component of the proteasome complex.</text>
</comment>
<feature type="region of interest" description="Disordered" evidence="5">
    <location>
        <begin position="1"/>
        <end position="20"/>
    </location>
</feature>
<gene>
    <name evidence="6" type="ORF">NDN08_002957</name>
</gene>
<evidence type="ECO:0000256" key="2">
    <source>
        <dbReference type="ARBA" id="ARBA00022942"/>
    </source>
</evidence>
<keyword evidence="7" id="KW-1185">Reference proteome</keyword>
<dbReference type="InterPro" id="IPR016050">
    <property type="entry name" value="Proteasome_bsu_CS"/>
</dbReference>
<dbReference type="Pfam" id="PF00227">
    <property type="entry name" value="Proteasome"/>
    <property type="match status" value="1"/>
</dbReference>
<dbReference type="GO" id="GO:0005634">
    <property type="term" value="C:nucleus"/>
    <property type="evidence" value="ECO:0007669"/>
    <property type="project" value="UniProtKB-SubCell"/>
</dbReference>
<dbReference type="GO" id="GO:0051603">
    <property type="term" value="P:proteolysis involved in protein catabolic process"/>
    <property type="evidence" value="ECO:0007669"/>
    <property type="project" value="InterPro"/>
</dbReference>
<keyword evidence="3 4" id="KW-0539">Nucleus</keyword>
<sequence>MMDFGTPVLEPGSANGTKQVPQFNPYQDNGGTVASIAGDDYVIVAADTRFTLGYSIPTRKISRVLKINDKVMLGTAGMQADTCALHKVISTRMRMYEHDNNKRMTFNAVSQMLSTVLYYKRFFPYYTFNIVAGLDDKGEGWVCGYDAIGSFEQRKIVCNGAGTKLMQPVFDNQVDWAQSWDGAGKPNLSLEQATDLMKDAFTSAAEREITVGDTLQIYKITKDGIQLEEFELKKD</sequence>
<dbReference type="Proteomes" id="UP001157974">
    <property type="component" value="Unassembled WGS sequence"/>
</dbReference>
<comment type="similarity">
    <text evidence="4">Belongs to the peptidase T1B family.</text>
</comment>
<dbReference type="PANTHER" id="PTHR32194:SF2">
    <property type="entry name" value="PROTEASOME SUBUNIT BETA TYPE-1"/>
    <property type="match status" value="1"/>
</dbReference>
<dbReference type="AlphaFoldDB" id="A0AAV8UVD7"/>
<protein>
    <recommendedName>
        <fullName evidence="4">Proteasome subunit beta</fullName>
    </recommendedName>
</protein>
<organism evidence="6 7">
    <name type="scientific">Rhodosorus marinus</name>
    <dbReference type="NCBI Taxonomy" id="101924"/>
    <lineage>
        <taxon>Eukaryota</taxon>
        <taxon>Rhodophyta</taxon>
        <taxon>Stylonematophyceae</taxon>
        <taxon>Stylonematales</taxon>
        <taxon>Stylonemataceae</taxon>
        <taxon>Rhodosorus</taxon>
    </lineage>
</organism>
<dbReference type="CDD" id="cd03757">
    <property type="entry name" value="proteasome_beta_type_1"/>
    <property type="match status" value="1"/>
</dbReference>
<dbReference type="FunFam" id="3.60.20.10:FF:000027">
    <property type="entry name" value="Proteasome subunit beta type-6"/>
    <property type="match status" value="1"/>
</dbReference>
<dbReference type="InterPro" id="IPR001353">
    <property type="entry name" value="Proteasome_sua/b"/>
</dbReference>
<dbReference type="GO" id="GO:0005737">
    <property type="term" value="C:cytoplasm"/>
    <property type="evidence" value="ECO:0007669"/>
    <property type="project" value="UniProtKB-SubCell"/>
</dbReference>
<dbReference type="InterPro" id="IPR029055">
    <property type="entry name" value="Ntn_hydrolases_N"/>
</dbReference>
<dbReference type="PROSITE" id="PS00854">
    <property type="entry name" value="PROTEASOME_BETA_1"/>
    <property type="match status" value="1"/>
</dbReference>
<dbReference type="SUPFAM" id="SSF56235">
    <property type="entry name" value="N-terminal nucleophile aminohydrolases (Ntn hydrolases)"/>
    <property type="match status" value="1"/>
</dbReference>
<keyword evidence="2 4" id="KW-0647">Proteasome</keyword>
<dbReference type="Gene3D" id="3.60.20.10">
    <property type="entry name" value="Glutamine Phosphoribosylpyrophosphate, subunit 1, domain 1"/>
    <property type="match status" value="1"/>
</dbReference>
<dbReference type="PROSITE" id="PS51476">
    <property type="entry name" value="PROTEASOME_BETA_2"/>
    <property type="match status" value="1"/>
</dbReference>
<evidence type="ECO:0000313" key="7">
    <source>
        <dbReference type="Proteomes" id="UP001157974"/>
    </source>
</evidence>
<accession>A0AAV8UVD7</accession>
<evidence type="ECO:0000256" key="1">
    <source>
        <dbReference type="ARBA" id="ARBA00022490"/>
    </source>
</evidence>
<comment type="function">
    <text evidence="4">Component of the proteasome, a multicatalytic proteinase complex which is characterized by its ability to cleave peptides with Arg, Phe, Tyr, Leu, and Glu adjacent to the leaving group at neutral or slightly basic pH. The proteasome has an ATP-dependent proteolytic activity.</text>
</comment>
<dbReference type="EMBL" id="JAMWBK010000003">
    <property type="protein sequence ID" value="KAJ8906464.1"/>
    <property type="molecule type" value="Genomic_DNA"/>
</dbReference>
<comment type="caution">
    <text evidence="6">The sequence shown here is derived from an EMBL/GenBank/DDBJ whole genome shotgun (WGS) entry which is preliminary data.</text>
</comment>
<comment type="subcellular location">
    <subcellularLocation>
        <location evidence="4">Cytoplasm</location>
    </subcellularLocation>
    <subcellularLocation>
        <location evidence="4">Nucleus</location>
    </subcellularLocation>
</comment>
<name>A0AAV8UVD7_9RHOD</name>
<evidence type="ECO:0000256" key="4">
    <source>
        <dbReference type="RuleBase" id="RU004203"/>
    </source>
</evidence>
<dbReference type="GO" id="GO:0005839">
    <property type="term" value="C:proteasome core complex"/>
    <property type="evidence" value="ECO:0007669"/>
    <property type="project" value="InterPro"/>
</dbReference>